<comment type="subcellular location">
    <subcellularLocation>
        <location evidence="1">Cell envelope</location>
    </subcellularLocation>
</comment>
<keyword evidence="3" id="KW-0186">Copper</keyword>
<dbReference type="InterPro" id="IPR051403">
    <property type="entry name" value="NosZ/Cyto_c_oxidase_sub2"/>
</dbReference>
<dbReference type="RefSeq" id="WP_011424330.1">
    <property type="nucleotide sequence ID" value="NZ_CP020906.1"/>
</dbReference>
<evidence type="ECO:0000259" key="5">
    <source>
        <dbReference type="PROSITE" id="PS50857"/>
    </source>
</evidence>
<evidence type="ECO:0000256" key="2">
    <source>
        <dbReference type="ARBA" id="ARBA00022723"/>
    </source>
</evidence>
<gene>
    <name evidence="6" type="ORF">NXC12_CH01008</name>
</gene>
<organism evidence="6 7">
    <name type="scientific">Rhizobium etli</name>
    <dbReference type="NCBI Taxonomy" id="29449"/>
    <lineage>
        <taxon>Bacteria</taxon>
        <taxon>Pseudomonadati</taxon>
        <taxon>Pseudomonadota</taxon>
        <taxon>Alphaproteobacteria</taxon>
        <taxon>Hyphomicrobiales</taxon>
        <taxon>Rhizobiaceae</taxon>
        <taxon>Rhizobium/Agrobacterium group</taxon>
        <taxon>Rhizobium</taxon>
    </lineage>
</organism>
<proteinExistence type="predicted"/>
<name>A0AAN1EJ53_RHIET</name>
<dbReference type="InterPro" id="IPR001505">
    <property type="entry name" value="Copper_CuA"/>
</dbReference>
<evidence type="ECO:0000313" key="7">
    <source>
        <dbReference type="Proteomes" id="UP000194159"/>
    </source>
</evidence>
<sequence length="185" mass="19862">MTEIHDEGATVAERVERRWAAVAVLIIVFLAGMAAFAGIHQATMPQTTVETIDPTTIHLQGEFVESNLGSAVGADGSVTVRAVGQQYSFSPPCLLVPSRTPITIRATSADVVHGLLVQGTNINTMLVPGYVSVQKATFSEPGEHLMPCQEFCSVGHEGMWGKVKVVDKQQFLSELADKRRISCAP</sequence>
<evidence type="ECO:0000256" key="3">
    <source>
        <dbReference type="ARBA" id="ARBA00023008"/>
    </source>
</evidence>
<feature type="domain" description="Cytochrome oxidase subunit II copper A binding" evidence="5">
    <location>
        <begin position="75"/>
        <end position="177"/>
    </location>
</feature>
<dbReference type="GO" id="GO:0005507">
    <property type="term" value="F:copper ion binding"/>
    <property type="evidence" value="ECO:0007669"/>
    <property type="project" value="InterPro"/>
</dbReference>
<accession>A0AAN1EJ53</accession>
<evidence type="ECO:0000313" key="6">
    <source>
        <dbReference type="EMBL" id="ARQ09088.1"/>
    </source>
</evidence>
<reference evidence="6 7" key="1">
    <citation type="submission" date="2017-04" db="EMBL/GenBank/DDBJ databases">
        <title>Complete genome sequences of Rhizobium genomic linages associated to common bean (phaseolus vulgaris).</title>
        <authorList>
            <person name="Santamaria R.I."/>
            <person name="Bustos P."/>
            <person name="Perez-Carrascal O."/>
            <person name="Martinez-Flores I."/>
            <person name="Juarez S."/>
            <person name="Lozano L."/>
            <person name="Miranda F."/>
            <person name="Vinuesa P."/>
            <person name="Martinez-Romero E."/>
            <person name="Cevallos M.A."/>
            <person name="Romero D."/>
            <person name="Davila G."/>
            <person name="Gonzalez V."/>
        </authorList>
    </citation>
    <scope>NUCLEOTIDE SEQUENCE [LARGE SCALE GENOMIC DNA]</scope>
    <source>
        <strain evidence="6 7">NXC12</strain>
    </source>
</reference>
<dbReference type="EC" id="1.9.3.1" evidence="6"/>
<dbReference type="SUPFAM" id="SSF49503">
    <property type="entry name" value="Cupredoxins"/>
    <property type="match status" value="1"/>
</dbReference>
<evidence type="ECO:0000256" key="4">
    <source>
        <dbReference type="SAM" id="Phobius"/>
    </source>
</evidence>
<protein>
    <submittedName>
        <fullName evidence="6">Cytochrome-c oxidase subunit 2 protein</fullName>
        <ecNumber evidence="6">1.9.3.1</ecNumber>
    </submittedName>
</protein>
<feature type="transmembrane region" description="Helical" evidence="4">
    <location>
        <begin position="19"/>
        <end position="39"/>
    </location>
</feature>
<dbReference type="InterPro" id="IPR008972">
    <property type="entry name" value="Cupredoxin"/>
</dbReference>
<keyword evidence="4" id="KW-0812">Transmembrane</keyword>
<dbReference type="PROSITE" id="PS00078">
    <property type="entry name" value="COX2"/>
    <property type="match status" value="1"/>
</dbReference>
<dbReference type="PANTHER" id="PTHR42838:SF2">
    <property type="entry name" value="NITROUS-OXIDE REDUCTASE"/>
    <property type="match status" value="1"/>
</dbReference>
<dbReference type="GO" id="GO:0016020">
    <property type="term" value="C:membrane"/>
    <property type="evidence" value="ECO:0007669"/>
    <property type="project" value="InterPro"/>
</dbReference>
<dbReference type="Proteomes" id="UP000194159">
    <property type="component" value="Chromosome"/>
</dbReference>
<dbReference type="PROSITE" id="PS50857">
    <property type="entry name" value="COX2_CUA"/>
    <property type="match status" value="1"/>
</dbReference>
<keyword evidence="4" id="KW-1133">Transmembrane helix</keyword>
<dbReference type="InterPro" id="IPR002429">
    <property type="entry name" value="CcO_II-like_C"/>
</dbReference>
<dbReference type="GO" id="GO:0016491">
    <property type="term" value="F:oxidoreductase activity"/>
    <property type="evidence" value="ECO:0007669"/>
    <property type="project" value="UniProtKB-KW"/>
</dbReference>
<dbReference type="AlphaFoldDB" id="A0AAN1EJ53"/>
<dbReference type="PANTHER" id="PTHR42838">
    <property type="entry name" value="CYTOCHROME C OXIDASE SUBUNIT II"/>
    <property type="match status" value="1"/>
</dbReference>
<evidence type="ECO:0000256" key="1">
    <source>
        <dbReference type="ARBA" id="ARBA00004196"/>
    </source>
</evidence>
<keyword evidence="6" id="KW-0560">Oxidoreductase</keyword>
<dbReference type="Gene3D" id="2.60.40.420">
    <property type="entry name" value="Cupredoxins - blue copper proteins"/>
    <property type="match status" value="1"/>
</dbReference>
<dbReference type="GO" id="GO:0030313">
    <property type="term" value="C:cell envelope"/>
    <property type="evidence" value="ECO:0007669"/>
    <property type="project" value="UniProtKB-SubCell"/>
</dbReference>
<keyword evidence="4" id="KW-0472">Membrane</keyword>
<dbReference type="GO" id="GO:0004129">
    <property type="term" value="F:cytochrome-c oxidase activity"/>
    <property type="evidence" value="ECO:0007669"/>
    <property type="project" value="InterPro"/>
</dbReference>
<dbReference type="EMBL" id="CP020906">
    <property type="protein sequence ID" value="ARQ09088.1"/>
    <property type="molecule type" value="Genomic_DNA"/>
</dbReference>
<dbReference type="Pfam" id="PF00116">
    <property type="entry name" value="COX2"/>
    <property type="match status" value="1"/>
</dbReference>
<keyword evidence="2" id="KW-0479">Metal-binding</keyword>